<evidence type="ECO:0000259" key="1">
    <source>
        <dbReference type="Pfam" id="PF00239"/>
    </source>
</evidence>
<dbReference type="Gene3D" id="3.40.50.1390">
    <property type="entry name" value="Resolvase, N-terminal catalytic domain"/>
    <property type="match status" value="1"/>
</dbReference>
<proteinExistence type="predicted"/>
<name>A0ABZ1ADI7_9PSED</name>
<dbReference type="RefSeq" id="WP_323990613.1">
    <property type="nucleotide sequence ID" value="NZ_CP139639.1"/>
</dbReference>
<dbReference type="EMBL" id="CP139639">
    <property type="protein sequence ID" value="WRI27493.1"/>
    <property type="molecule type" value="Genomic_DNA"/>
</dbReference>
<dbReference type="SUPFAM" id="SSF53041">
    <property type="entry name" value="Resolvase-like"/>
    <property type="match status" value="1"/>
</dbReference>
<dbReference type="Proteomes" id="UP001322392">
    <property type="component" value="Chromosome"/>
</dbReference>
<dbReference type="Pfam" id="PF00239">
    <property type="entry name" value="Resolvase"/>
    <property type="match status" value="1"/>
</dbReference>
<dbReference type="InterPro" id="IPR006119">
    <property type="entry name" value="Resolv_N"/>
</dbReference>
<dbReference type="InterPro" id="IPR036162">
    <property type="entry name" value="Resolvase-like_N_sf"/>
</dbReference>
<reference evidence="2 3" key="1">
    <citation type="submission" date="2023-12" db="EMBL/GenBank/DDBJ databases">
        <title>First complete genome sequence of Pseudomonas canadensis strain Pcan-CK-23 isolated from homogenized tissues of Zophobas morio larvae.</title>
        <authorList>
            <person name="Kundlacz C."/>
            <person name="Aldeia C."/>
            <person name="Eddoubaji Y."/>
            <person name="Campos-Madueno E.I."/>
            <person name="Endimiani A."/>
        </authorList>
    </citation>
    <scope>NUCLEOTIDE SEQUENCE [LARGE SCALE GENOMIC DNA]</scope>
    <source>
        <strain evidence="2 3">Pcan-CK-23</strain>
    </source>
</reference>
<feature type="domain" description="Resolvase/invertase-type recombinase catalytic" evidence="1">
    <location>
        <begin position="5"/>
        <end position="111"/>
    </location>
</feature>
<keyword evidence="3" id="KW-1185">Reference proteome</keyword>
<evidence type="ECO:0000313" key="3">
    <source>
        <dbReference type="Proteomes" id="UP001322392"/>
    </source>
</evidence>
<sequence length="122" mass="13490">MHHLLELADTKEYRFFDSGRSAYTGKRISDEGEFGRFLSLVNDAQIKPGSYLLVESLDRLSGDRVNIALAQLLNLLRTGIKVVTLSDERTYSNDSPDLATELIVSIAVMVRARNESSGKANG</sequence>
<gene>
    <name evidence="2" type="ORF">SPL95_02270</name>
</gene>
<accession>A0ABZ1ADI7</accession>
<protein>
    <submittedName>
        <fullName evidence="2">Recombinase family protein</fullName>
    </submittedName>
</protein>
<evidence type="ECO:0000313" key="2">
    <source>
        <dbReference type="EMBL" id="WRI27493.1"/>
    </source>
</evidence>
<organism evidence="2 3">
    <name type="scientific">Pseudomonas canadensis</name>
    <dbReference type="NCBI Taxonomy" id="915099"/>
    <lineage>
        <taxon>Bacteria</taxon>
        <taxon>Pseudomonadati</taxon>
        <taxon>Pseudomonadota</taxon>
        <taxon>Gammaproteobacteria</taxon>
        <taxon>Pseudomonadales</taxon>
        <taxon>Pseudomonadaceae</taxon>
        <taxon>Pseudomonas</taxon>
    </lineage>
</organism>